<evidence type="ECO:0000256" key="1">
    <source>
        <dbReference type="ARBA" id="ARBA00009500"/>
    </source>
</evidence>
<dbReference type="InterPro" id="IPR042185">
    <property type="entry name" value="Serpin_sf_2"/>
</dbReference>
<proteinExistence type="inferred from homology"/>
<dbReference type="WBParaSite" id="GPUH_0001871901-mRNA-1">
    <property type="protein sequence ID" value="GPUH_0001871901-mRNA-1"/>
    <property type="gene ID" value="GPUH_0001871901"/>
</dbReference>
<dbReference type="AlphaFoldDB" id="A0A183ECK3"/>
<dbReference type="CDD" id="cd00172">
    <property type="entry name" value="serpin"/>
    <property type="match status" value="1"/>
</dbReference>
<dbReference type="Gene3D" id="3.30.497.10">
    <property type="entry name" value="Antithrombin, subunit I, domain 2"/>
    <property type="match status" value="2"/>
</dbReference>
<name>A0A183ECK3_9BILA</name>
<feature type="domain" description="Serpin" evidence="2">
    <location>
        <begin position="70"/>
        <end position="161"/>
    </location>
</feature>
<dbReference type="InterPro" id="IPR042178">
    <property type="entry name" value="Serpin_sf_1"/>
</dbReference>
<accession>A0A183ECK3</accession>
<dbReference type="Pfam" id="PF00079">
    <property type="entry name" value="Serpin"/>
    <property type="match status" value="2"/>
</dbReference>
<dbReference type="InterPro" id="IPR023796">
    <property type="entry name" value="Serpin_dom"/>
</dbReference>
<reference evidence="3 4" key="2">
    <citation type="submission" date="2018-11" db="EMBL/GenBank/DDBJ databases">
        <authorList>
            <consortium name="Pathogen Informatics"/>
        </authorList>
    </citation>
    <scope>NUCLEOTIDE SEQUENCE [LARGE SCALE GENOMIC DNA]</scope>
</reference>
<dbReference type="GO" id="GO:0005615">
    <property type="term" value="C:extracellular space"/>
    <property type="evidence" value="ECO:0007669"/>
    <property type="project" value="InterPro"/>
</dbReference>
<dbReference type="Gene3D" id="2.30.39.10">
    <property type="entry name" value="Alpha-1-antitrypsin, domain 1"/>
    <property type="match status" value="1"/>
</dbReference>
<evidence type="ECO:0000313" key="5">
    <source>
        <dbReference type="WBParaSite" id="GPUH_0001871901-mRNA-1"/>
    </source>
</evidence>
<evidence type="ECO:0000259" key="2">
    <source>
        <dbReference type="Pfam" id="PF00079"/>
    </source>
</evidence>
<keyword evidence="4" id="KW-1185">Reference proteome</keyword>
<dbReference type="PANTHER" id="PTHR11461">
    <property type="entry name" value="SERINE PROTEASE INHIBITOR, SERPIN"/>
    <property type="match status" value="1"/>
</dbReference>
<dbReference type="SUPFAM" id="SSF56574">
    <property type="entry name" value="Serpins"/>
    <property type="match status" value="1"/>
</dbReference>
<dbReference type="InterPro" id="IPR000215">
    <property type="entry name" value="Serpin_fam"/>
</dbReference>
<dbReference type="OrthoDB" id="9518664at2759"/>
<evidence type="ECO:0000313" key="4">
    <source>
        <dbReference type="Proteomes" id="UP000271098"/>
    </source>
</evidence>
<protein>
    <submittedName>
        <fullName evidence="5">Serpin C1</fullName>
    </submittedName>
</protein>
<reference evidence="5" key="1">
    <citation type="submission" date="2016-06" db="UniProtKB">
        <authorList>
            <consortium name="WormBaseParasite"/>
        </authorList>
    </citation>
    <scope>IDENTIFICATION</scope>
</reference>
<evidence type="ECO:0000313" key="3">
    <source>
        <dbReference type="EMBL" id="VDN32275.1"/>
    </source>
</evidence>
<dbReference type="PANTHER" id="PTHR11461:SF211">
    <property type="entry name" value="GH10112P-RELATED"/>
    <property type="match status" value="1"/>
</dbReference>
<dbReference type="GO" id="GO:0004867">
    <property type="term" value="F:serine-type endopeptidase inhibitor activity"/>
    <property type="evidence" value="ECO:0007669"/>
    <property type="project" value="InterPro"/>
</dbReference>
<dbReference type="EMBL" id="UYRT01087183">
    <property type="protein sequence ID" value="VDN32275.1"/>
    <property type="molecule type" value="Genomic_DNA"/>
</dbReference>
<gene>
    <name evidence="3" type="ORF">GPUH_LOCUS18694</name>
</gene>
<sequence>MAHIVLEASFASDQSRDTTLFCKCHAHINNWVEKQTRDKIENLVRTENVGDDTRLMLINAVYFNGIWKNSSVDMMAMMEQFSYYEDKDVQVLGMPYGGGQTQMLIILPQRRFGLAGVEQKLTGKQLLSYVQQTYVTEVEVELPRFKLEKRLELVRALQKLEGSVKSQ</sequence>
<feature type="domain" description="Serpin" evidence="2">
    <location>
        <begin position="25"/>
        <end position="69"/>
    </location>
</feature>
<dbReference type="InterPro" id="IPR036186">
    <property type="entry name" value="Serpin_sf"/>
</dbReference>
<organism evidence="5">
    <name type="scientific">Gongylonema pulchrum</name>
    <dbReference type="NCBI Taxonomy" id="637853"/>
    <lineage>
        <taxon>Eukaryota</taxon>
        <taxon>Metazoa</taxon>
        <taxon>Ecdysozoa</taxon>
        <taxon>Nematoda</taxon>
        <taxon>Chromadorea</taxon>
        <taxon>Rhabditida</taxon>
        <taxon>Spirurina</taxon>
        <taxon>Spiruromorpha</taxon>
        <taxon>Spiruroidea</taxon>
        <taxon>Gongylonematidae</taxon>
        <taxon>Gongylonema</taxon>
    </lineage>
</organism>
<comment type="similarity">
    <text evidence="1">Belongs to the serpin family.</text>
</comment>
<dbReference type="Proteomes" id="UP000271098">
    <property type="component" value="Unassembled WGS sequence"/>
</dbReference>